<dbReference type="InterPro" id="IPR041118">
    <property type="entry name" value="Rx_N"/>
</dbReference>
<keyword evidence="3" id="KW-0611">Plant defense</keyword>
<reference evidence="7" key="2">
    <citation type="submission" date="2019-10" db="EMBL/GenBank/DDBJ databases">
        <title>A de novo genome assembly of a pear dwarfing rootstock.</title>
        <authorList>
            <person name="Wang F."/>
            <person name="Wang J."/>
            <person name="Li S."/>
            <person name="Zhang Y."/>
            <person name="Fang M."/>
            <person name="Ma L."/>
            <person name="Zhao Y."/>
            <person name="Jiang S."/>
        </authorList>
    </citation>
    <scope>NUCLEOTIDE SEQUENCE [LARGE SCALE GENOMIC DNA]</scope>
</reference>
<comment type="caution">
    <text evidence="6">The sequence shown here is derived from an EMBL/GenBank/DDBJ whole genome shotgun (WGS) entry which is preliminary data.</text>
</comment>
<keyword evidence="2" id="KW-0547">Nucleotide-binding</keyword>
<sequence>MDFFRARRLNHDRLKVTLMTLHAVLNDAEEKQIVNPAVGMWLGQHKHAVFDAEDLVDEIDTEALRCKAKDHTKKTQKVWLPSPSGGESPDFPRLKEPILVNCQKLRGNLPTHLPSLKKLQANRVNLHIGDALQIMSNGRSKSSEHRVAANASNNRVSVPIFVPPRPTEIFSPLLEVLVSGEKPVYKQVLYSDYV</sequence>
<reference evidence="6 7" key="1">
    <citation type="submission" date="2019-09" db="EMBL/GenBank/DDBJ databases">
        <authorList>
            <person name="Ou C."/>
        </authorList>
    </citation>
    <scope>NUCLEOTIDE SEQUENCE [LARGE SCALE GENOMIC DNA]</scope>
    <source>
        <strain evidence="6">S2</strain>
        <tissue evidence="6">Leaf</tissue>
    </source>
</reference>
<evidence type="ECO:0000259" key="5">
    <source>
        <dbReference type="Pfam" id="PF18052"/>
    </source>
</evidence>
<dbReference type="Gene3D" id="2.60.120.330">
    <property type="entry name" value="B-lactam Antibiotic, Isopenicillin N Synthase, Chain"/>
    <property type="match status" value="1"/>
</dbReference>
<dbReference type="AlphaFoldDB" id="A0A5N5H031"/>
<name>A0A5N5H031_9ROSA</name>
<dbReference type="InterPro" id="IPR050231">
    <property type="entry name" value="Iron_ascorbate_oxido_reductase"/>
</dbReference>
<keyword evidence="1" id="KW-0677">Repeat</keyword>
<feature type="domain" description="Isopenicillin N synthase-like Fe(2+) 2OG dioxygenase" evidence="4">
    <location>
        <begin position="122"/>
        <end position="162"/>
    </location>
</feature>
<dbReference type="OrthoDB" id="1194197at2759"/>
<gene>
    <name evidence="6" type="ORF">D8674_022982</name>
</gene>
<keyword evidence="7" id="KW-1185">Reference proteome</keyword>
<reference evidence="6 7" key="3">
    <citation type="submission" date="2019-11" db="EMBL/GenBank/DDBJ databases">
        <title>A de novo genome assembly of a pear dwarfing rootstock.</title>
        <authorList>
            <person name="Wang F."/>
            <person name="Wang J."/>
            <person name="Li S."/>
            <person name="Zhang Y."/>
            <person name="Fang M."/>
            <person name="Ma L."/>
            <person name="Zhao Y."/>
            <person name="Jiang S."/>
        </authorList>
    </citation>
    <scope>NUCLEOTIDE SEQUENCE [LARGE SCALE GENOMIC DNA]</scope>
    <source>
        <strain evidence="6">S2</strain>
        <tissue evidence="6">Leaf</tissue>
    </source>
</reference>
<dbReference type="InterPro" id="IPR027443">
    <property type="entry name" value="IPNS-like_sf"/>
</dbReference>
<dbReference type="SUPFAM" id="SSF51197">
    <property type="entry name" value="Clavaminate synthase-like"/>
    <property type="match status" value="1"/>
</dbReference>
<dbReference type="Pfam" id="PF03171">
    <property type="entry name" value="2OG-FeII_Oxy"/>
    <property type="match status" value="1"/>
</dbReference>
<evidence type="ECO:0000313" key="6">
    <source>
        <dbReference type="EMBL" id="KAB2616394.1"/>
    </source>
</evidence>
<dbReference type="PANTHER" id="PTHR47990">
    <property type="entry name" value="2-OXOGLUTARATE (2OG) AND FE(II)-DEPENDENT OXYGENASE SUPERFAMILY PROTEIN-RELATED"/>
    <property type="match status" value="1"/>
</dbReference>
<accession>A0A5N5H031</accession>
<dbReference type="Gene3D" id="1.20.5.4130">
    <property type="match status" value="1"/>
</dbReference>
<organism evidence="6 7">
    <name type="scientific">Pyrus ussuriensis x Pyrus communis</name>
    <dbReference type="NCBI Taxonomy" id="2448454"/>
    <lineage>
        <taxon>Eukaryota</taxon>
        <taxon>Viridiplantae</taxon>
        <taxon>Streptophyta</taxon>
        <taxon>Embryophyta</taxon>
        <taxon>Tracheophyta</taxon>
        <taxon>Spermatophyta</taxon>
        <taxon>Magnoliopsida</taxon>
        <taxon>eudicotyledons</taxon>
        <taxon>Gunneridae</taxon>
        <taxon>Pentapetalae</taxon>
        <taxon>rosids</taxon>
        <taxon>fabids</taxon>
        <taxon>Rosales</taxon>
        <taxon>Rosaceae</taxon>
        <taxon>Amygdaloideae</taxon>
        <taxon>Maleae</taxon>
        <taxon>Pyrus</taxon>
    </lineage>
</organism>
<evidence type="ECO:0000256" key="2">
    <source>
        <dbReference type="ARBA" id="ARBA00022741"/>
    </source>
</evidence>
<dbReference type="GO" id="GO:0000166">
    <property type="term" value="F:nucleotide binding"/>
    <property type="evidence" value="ECO:0007669"/>
    <property type="project" value="UniProtKB-KW"/>
</dbReference>
<dbReference type="Pfam" id="PF18052">
    <property type="entry name" value="Rx_N"/>
    <property type="match status" value="1"/>
</dbReference>
<dbReference type="Proteomes" id="UP000327157">
    <property type="component" value="Chromosome 3"/>
</dbReference>
<feature type="domain" description="Disease resistance N-terminal" evidence="5">
    <location>
        <begin position="12"/>
        <end position="74"/>
    </location>
</feature>
<evidence type="ECO:0000259" key="4">
    <source>
        <dbReference type="Pfam" id="PF03171"/>
    </source>
</evidence>
<evidence type="ECO:0000256" key="1">
    <source>
        <dbReference type="ARBA" id="ARBA00022737"/>
    </source>
</evidence>
<dbReference type="GO" id="GO:0006952">
    <property type="term" value="P:defense response"/>
    <property type="evidence" value="ECO:0007669"/>
    <property type="project" value="UniProtKB-KW"/>
</dbReference>
<dbReference type="InterPro" id="IPR044861">
    <property type="entry name" value="IPNS-like_FE2OG_OXY"/>
</dbReference>
<evidence type="ECO:0000313" key="7">
    <source>
        <dbReference type="Proteomes" id="UP000327157"/>
    </source>
</evidence>
<protein>
    <submittedName>
        <fullName evidence="6">Disease resistance RPP13-like protein 1</fullName>
    </submittedName>
</protein>
<evidence type="ECO:0000256" key="3">
    <source>
        <dbReference type="ARBA" id="ARBA00022821"/>
    </source>
</evidence>
<dbReference type="EMBL" id="SMOL01000402">
    <property type="protein sequence ID" value="KAB2616394.1"/>
    <property type="molecule type" value="Genomic_DNA"/>
</dbReference>
<proteinExistence type="predicted"/>